<dbReference type="SUPFAM" id="SSF53756">
    <property type="entry name" value="UDP-Glycosyltransferase/glycogen phosphorylase"/>
    <property type="match status" value="1"/>
</dbReference>
<dbReference type="CDD" id="cd03801">
    <property type="entry name" value="GT4_PimA-like"/>
    <property type="match status" value="1"/>
</dbReference>
<reference evidence="3 4" key="1">
    <citation type="journal article" date="2012" name="Int. J. Syst. Evol. Microbiol.">
        <title>Vibrio caribbeanicus sp. nov., isolated from the marine sponge Scleritoderma cyanea.</title>
        <authorList>
            <person name="Hoffmann M."/>
            <person name="Monday S.R."/>
            <person name="Allard M.W."/>
            <person name="Strain E.A."/>
            <person name="Whittaker P."/>
            <person name="Naum M."/>
            <person name="McCarthy P.J."/>
            <person name="Lopez J.V."/>
            <person name="Fischer M."/>
            <person name="Brown E.W."/>
        </authorList>
    </citation>
    <scope>NUCLEOTIDE SEQUENCE [LARGE SCALE GENOMIC DNA]</scope>
    <source>
        <strain evidence="4">DSMZ 21326</strain>
    </source>
</reference>
<dbReference type="InterPro" id="IPR028098">
    <property type="entry name" value="Glyco_trans_4-like_N"/>
</dbReference>
<dbReference type="EMBL" id="AEVT01000092">
    <property type="protein sequence ID" value="EGA69143.1"/>
    <property type="molecule type" value="Genomic_DNA"/>
</dbReference>
<sequence length="356" mass="39673">MNNSSPISVWLVIDSLTFGGIESHLLELAKGLKRHNANVKVWLVRRYSHPASLADKLAQNCIPFEYLSEKTMRALPNLLRAIKAGSPSVIHAHGYKASLLCKLAHVATGVKQVTTYHAGETPTGLVKLYDFLDRYSVSLSNHSLAVSRQIQAKIPGQTFCLNNFVDTHNVPRSEGKQIAFVGRLSHEKAPDRFAELAKHHAGLAFDIYGSGPMEQELKDTKLNNVRYHGHQTDMTSVWPKIGTLVICSRYEGLPMIALEAMTRGIIVIALDVGNLSKLINHNENGFLFDSFSTLATQFRQLLNQDRPTLDAIRQRAINTVENDYSPQSVIPKLLKIYGSQVEKSDFHFDNSSQSKN</sequence>
<protein>
    <submittedName>
        <fullName evidence="3">Glycosyltransferase</fullName>
    </submittedName>
</protein>
<dbReference type="PANTHER" id="PTHR45947">
    <property type="entry name" value="SULFOQUINOVOSYL TRANSFERASE SQD2"/>
    <property type="match status" value="1"/>
</dbReference>
<evidence type="ECO:0000313" key="4">
    <source>
        <dbReference type="Proteomes" id="UP000006228"/>
    </source>
</evidence>
<dbReference type="PANTHER" id="PTHR45947:SF13">
    <property type="entry name" value="TRANSFERASE"/>
    <property type="match status" value="1"/>
</dbReference>
<feature type="domain" description="Glycosyl transferase family 1" evidence="1">
    <location>
        <begin position="172"/>
        <end position="317"/>
    </location>
</feature>
<dbReference type="GeneID" id="95570428"/>
<dbReference type="InterPro" id="IPR050194">
    <property type="entry name" value="Glycosyltransferase_grp1"/>
</dbReference>
<dbReference type="GO" id="GO:0016757">
    <property type="term" value="F:glycosyltransferase activity"/>
    <property type="evidence" value="ECO:0007669"/>
    <property type="project" value="InterPro"/>
</dbReference>
<dbReference type="eggNOG" id="COG0438">
    <property type="taxonomic scope" value="Bacteria"/>
</dbReference>
<accession>E8MA26</accession>
<dbReference type="Pfam" id="PF13439">
    <property type="entry name" value="Glyco_transf_4"/>
    <property type="match status" value="1"/>
</dbReference>
<gene>
    <name evidence="3" type="ORF">VISI1226_18884</name>
</gene>
<evidence type="ECO:0000259" key="2">
    <source>
        <dbReference type="Pfam" id="PF13439"/>
    </source>
</evidence>
<feature type="domain" description="Glycosyltransferase subfamily 4-like N-terminal" evidence="2">
    <location>
        <begin position="18"/>
        <end position="152"/>
    </location>
</feature>
<dbReference type="OrthoDB" id="9768937at2"/>
<organism evidence="3 4">
    <name type="scientific">Vibrio sinaloensis DSM 21326</name>
    <dbReference type="NCBI Taxonomy" id="945550"/>
    <lineage>
        <taxon>Bacteria</taxon>
        <taxon>Pseudomonadati</taxon>
        <taxon>Pseudomonadota</taxon>
        <taxon>Gammaproteobacteria</taxon>
        <taxon>Vibrionales</taxon>
        <taxon>Vibrionaceae</taxon>
        <taxon>Vibrio</taxon>
        <taxon>Vibrio oreintalis group</taxon>
    </lineage>
</organism>
<proteinExistence type="predicted"/>
<dbReference type="InterPro" id="IPR001296">
    <property type="entry name" value="Glyco_trans_1"/>
</dbReference>
<evidence type="ECO:0000313" key="3">
    <source>
        <dbReference type="EMBL" id="EGA69143.1"/>
    </source>
</evidence>
<comment type="caution">
    <text evidence="3">The sequence shown here is derived from an EMBL/GenBank/DDBJ whole genome shotgun (WGS) entry which is preliminary data.</text>
</comment>
<name>E8MA26_PHOS4</name>
<evidence type="ECO:0000259" key="1">
    <source>
        <dbReference type="Pfam" id="PF00534"/>
    </source>
</evidence>
<keyword evidence="3" id="KW-0808">Transferase</keyword>
<dbReference type="Gene3D" id="3.40.50.2000">
    <property type="entry name" value="Glycogen Phosphorylase B"/>
    <property type="match status" value="2"/>
</dbReference>
<dbReference type="RefSeq" id="WP_008079120.1">
    <property type="nucleotide sequence ID" value="NZ_AEVT01000092.1"/>
</dbReference>
<dbReference type="Pfam" id="PF00534">
    <property type="entry name" value="Glycos_transf_1"/>
    <property type="match status" value="1"/>
</dbReference>
<dbReference type="Proteomes" id="UP000006228">
    <property type="component" value="Unassembled WGS sequence"/>
</dbReference>
<dbReference type="AlphaFoldDB" id="E8MA26"/>